<dbReference type="EMBL" id="CP104558">
    <property type="protein sequence ID" value="UXH46245.1"/>
    <property type="molecule type" value="Genomic_DNA"/>
</dbReference>
<name>A0ACD4CC58_9BACI</name>
<gene>
    <name evidence="1" type="ORF">N5C46_09440</name>
</gene>
<protein>
    <submittedName>
        <fullName evidence="1">Uncharacterized protein</fullName>
    </submittedName>
</protein>
<keyword evidence="2" id="KW-1185">Reference proteome</keyword>
<evidence type="ECO:0000313" key="2">
    <source>
        <dbReference type="Proteomes" id="UP001064027"/>
    </source>
</evidence>
<dbReference type="Proteomes" id="UP001064027">
    <property type="component" value="Chromosome"/>
</dbReference>
<reference evidence="1" key="1">
    <citation type="submission" date="2022-09" db="EMBL/GenBank/DDBJ databases">
        <title>Complete genome sequence of Rossellomorea vietnamensis strain RL-WG62, a newly isolated PGPR with the potential for plant salinity stress alleviation.</title>
        <authorList>
            <person name="Ren L."/>
            <person name="Wang G."/>
            <person name="Hu H."/>
        </authorList>
    </citation>
    <scope>NUCLEOTIDE SEQUENCE</scope>
    <source>
        <strain evidence="1">RL-WG62</strain>
    </source>
</reference>
<sequence>MFNFYKDEMILKQKIRDMQERVAMHHAKSASSINTKKIEDQLCCGPCCPAV</sequence>
<accession>A0ACD4CC58</accession>
<organism evidence="1 2">
    <name type="scientific">Rossellomorea vietnamensis</name>
    <dbReference type="NCBI Taxonomy" id="218284"/>
    <lineage>
        <taxon>Bacteria</taxon>
        <taxon>Bacillati</taxon>
        <taxon>Bacillota</taxon>
        <taxon>Bacilli</taxon>
        <taxon>Bacillales</taxon>
        <taxon>Bacillaceae</taxon>
        <taxon>Rossellomorea</taxon>
    </lineage>
</organism>
<evidence type="ECO:0000313" key="1">
    <source>
        <dbReference type="EMBL" id="UXH46245.1"/>
    </source>
</evidence>
<proteinExistence type="predicted"/>